<dbReference type="Proteomes" id="UP000323067">
    <property type="component" value="Chromosome iii"/>
</dbReference>
<accession>A0A2H4ST95</accession>
<evidence type="ECO:0000313" key="3">
    <source>
        <dbReference type="Proteomes" id="UP000323067"/>
    </source>
</evidence>
<reference evidence="2 3" key="1">
    <citation type="journal article" date="2017" name="BMC Genomics">
        <title>Chromosome level assembly and secondary metabolite potential of the parasitic fungus Cordyceps militaris.</title>
        <authorList>
            <person name="Kramer G.J."/>
            <person name="Nodwell J.R."/>
        </authorList>
    </citation>
    <scope>NUCLEOTIDE SEQUENCE [LARGE SCALE GENOMIC DNA]</scope>
    <source>
        <strain evidence="2 3">ATCC 34164</strain>
    </source>
</reference>
<protein>
    <submittedName>
        <fullName evidence="2">Kinase-like domain</fullName>
    </submittedName>
</protein>
<sequence>MGQEVVFNMFYRVGEQTLGREMYRRADTPGLWFRKQFVFMRQYTIARLVSGFLLPLNNICPKNNGQLVFRRRGLLCLIPCPLLADRYGRRRRSWPNVFYIHLIWAAPLWYFVGGPD</sequence>
<organism evidence="2 3">
    <name type="scientific">Cordyceps militaris</name>
    <name type="common">Caterpillar fungus</name>
    <name type="synonym">Clavaria militaris</name>
    <dbReference type="NCBI Taxonomy" id="73501"/>
    <lineage>
        <taxon>Eukaryota</taxon>
        <taxon>Fungi</taxon>
        <taxon>Dikarya</taxon>
        <taxon>Ascomycota</taxon>
        <taxon>Pezizomycotina</taxon>
        <taxon>Sordariomycetes</taxon>
        <taxon>Hypocreomycetidae</taxon>
        <taxon>Hypocreales</taxon>
        <taxon>Cordycipitaceae</taxon>
        <taxon>Cordyceps</taxon>
    </lineage>
</organism>
<gene>
    <name evidence="2" type="ORF">A9K55_002099</name>
</gene>
<name>A0A2H4ST95_CORMI</name>
<feature type="transmembrane region" description="Helical" evidence="1">
    <location>
        <begin position="96"/>
        <end position="112"/>
    </location>
</feature>
<evidence type="ECO:0000313" key="2">
    <source>
        <dbReference type="EMBL" id="ATY66321.1"/>
    </source>
</evidence>
<dbReference type="GO" id="GO:0016301">
    <property type="term" value="F:kinase activity"/>
    <property type="evidence" value="ECO:0007669"/>
    <property type="project" value="UniProtKB-KW"/>
</dbReference>
<keyword evidence="1" id="KW-0812">Transmembrane</keyword>
<keyword evidence="1" id="KW-1133">Transmembrane helix</keyword>
<dbReference type="EMBL" id="CP023326">
    <property type="protein sequence ID" value="ATY66321.1"/>
    <property type="molecule type" value="Genomic_DNA"/>
</dbReference>
<dbReference type="AlphaFoldDB" id="A0A2H4ST95"/>
<keyword evidence="2" id="KW-0808">Transferase</keyword>
<dbReference type="VEuPathDB" id="FungiDB:A9K55_002099"/>
<proteinExistence type="predicted"/>
<evidence type="ECO:0000256" key="1">
    <source>
        <dbReference type="SAM" id="Phobius"/>
    </source>
</evidence>
<keyword evidence="2" id="KW-0418">Kinase</keyword>
<keyword evidence="1" id="KW-0472">Membrane</keyword>